<dbReference type="AlphaFoldDB" id="A0A8J7E080"/>
<dbReference type="SUPFAM" id="SSF52833">
    <property type="entry name" value="Thioredoxin-like"/>
    <property type="match status" value="1"/>
</dbReference>
<dbReference type="InterPro" id="IPR036249">
    <property type="entry name" value="Thioredoxin-like_sf"/>
</dbReference>
<dbReference type="SUPFAM" id="SSF47616">
    <property type="entry name" value="GST C-terminal domain-like"/>
    <property type="match status" value="1"/>
</dbReference>
<name>A0A8J7E080_9CYAN</name>
<dbReference type="Gene3D" id="3.40.30.10">
    <property type="entry name" value="Glutaredoxin"/>
    <property type="match status" value="1"/>
</dbReference>
<dbReference type="InterPro" id="IPR036282">
    <property type="entry name" value="Glutathione-S-Trfase_C_sf"/>
</dbReference>
<dbReference type="RefSeq" id="WP_194031755.1">
    <property type="nucleotide sequence ID" value="NZ_JADEWZ010000055.1"/>
</dbReference>
<evidence type="ECO:0000259" key="1">
    <source>
        <dbReference type="PROSITE" id="PS50404"/>
    </source>
</evidence>
<dbReference type="CDD" id="cd03193">
    <property type="entry name" value="GST_C_Metaxin"/>
    <property type="match status" value="1"/>
</dbReference>
<organism evidence="2 3">
    <name type="scientific">Lusitaniella coriacea LEGE 07157</name>
    <dbReference type="NCBI Taxonomy" id="945747"/>
    <lineage>
        <taxon>Bacteria</taxon>
        <taxon>Bacillati</taxon>
        <taxon>Cyanobacteriota</taxon>
        <taxon>Cyanophyceae</taxon>
        <taxon>Spirulinales</taxon>
        <taxon>Lusitaniellaceae</taxon>
        <taxon>Lusitaniella</taxon>
    </lineage>
</organism>
<gene>
    <name evidence="2" type="ORF">IQ249_22545</name>
</gene>
<dbReference type="Pfam" id="PF17171">
    <property type="entry name" value="GST_C_6"/>
    <property type="match status" value="1"/>
</dbReference>
<dbReference type="CDD" id="cd03080">
    <property type="entry name" value="GST_N_Metaxin_like"/>
    <property type="match status" value="1"/>
</dbReference>
<evidence type="ECO:0000313" key="3">
    <source>
        <dbReference type="Proteomes" id="UP000654482"/>
    </source>
</evidence>
<dbReference type="InterPro" id="IPR040079">
    <property type="entry name" value="Glutathione_S-Trfase"/>
</dbReference>
<accession>A0A8J7E080</accession>
<dbReference type="SFLD" id="SFLDG01180">
    <property type="entry name" value="SUF1"/>
    <property type="match status" value="1"/>
</dbReference>
<dbReference type="EMBL" id="JADEWZ010000055">
    <property type="protein sequence ID" value="MBE9118673.1"/>
    <property type="molecule type" value="Genomic_DNA"/>
</dbReference>
<keyword evidence="3" id="KW-1185">Reference proteome</keyword>
<dbReference type="PANTHER" id="PTHR12289:SF41">
    <property type="entry name" value="FAILED AXON CONNECTIONS-RELATED"/>
    <property type="match status" value="1"/>
</dbReference>
<dbReference type="PANTHER" id="PTHR12289">
    <property type="entry name" value="METAXIN RELATED"/>
    <property type="match status" value="1"/>
</dbReference>
<dbReference type="SFLD" id="SFLDS00019">
    <property type="entry name" value="Glutathione_Transferase_(cytos"/>
    <property type="match status" value="1"/>
</dbReference>
<dbReference type="SFLD" id="SFLDG01200">
    <property type="entry name" value="SUF1.1"/>
    <property type="match status" value="1"/>
</dbReference>
<protein>
    <submittedName>
        <fullName evidence="2">Glutathione S-transferase family protein</fullName>
    </submittedName>
</protein>
<dbReference type="Gene3D" id="1.20.1050.10">
    <property type="match status" value="1"/>
</dbReference>
<comment type="caution">
    <text evidence="2">The sequence shown here is derived from an EMBL/GenBank/DDBJ whole genome shotgun (WGS) entry which is preliminary data.</text>
</comment>
<dbReference type="InterPro" id="IPR050931">
    <property type="entry name" value="Mito_Protein_Transport_Metaxin"/>
</dbReference>
<proteinExistence type="predicted"/>
<dbReference type="PROSITE" id="PS50404">
    <property type="entry name" value="GST_NTER"/>
    <property type="match status" value="1"/>
</dbReference>
<sequence length="236" mass="27089">METTIELYQFVPAWELPNSSPFCLKLETYLRMVKLPFKTVVTNDLRQAPKGKMPYIRDRGKIIADSNLILEYLQQTYGCNLDDHLNASELAISLAMKRLLEENLYWVLTYSRWQEPKNWAITKAAFFDDFPPILRQIIPPLARKTTLQNLHGQGIGRHSASEVYQIGTLDAIALSNFLAEKPFFMGDRPTTLDATAYGILANILWVPIESPLKQKVQTLTNLVDYCQRMKAQFYPA</sequence>
<dbReference type="Proteomes" id="UP000654482">
    <property type="component" value="Unassembled WGS sequence"/>
</dbReference>
<dbReference type="InterPro" id="IPR033468">
    <property type="entry name" value="Metaxin_GST"/>
</dbReference>
<dbReference type="Pfam" id="PF17172">
    <property type="entry name" value="GST_N_4"/>
    <property type="match status" value="1"/>
</dbReference>
<dbReference type="GO" id="GO:0005737">
    <property type="term" value="C:cytoplasm"/>
    <property type="evidence" value="ECO:0007669"/>
    <property type="project" value="TreeGrafter"/>
</dbReference>
<reference evidence="2" key="1">
    <citation type="submission" date="2020-10" db="EMBL/GenBank/DDBJ databases">
        <authorList>
            <person name="Castelo-Branco R."/>
            <person name="Eusebio N."/>
            <person name="Adriana R."/>
            <person name="Vieira A."/>
            <person name="Brugerolle De Fraissinette N."/>
            <person name="Rezende De Castro R."/>
            <person name="Schneider M.P."/>
            <person name="Vasconcelos V."/>
            <person name="Leao P.N."/>
        </authorList>
    </citation>
    <scope>NUCLEOTIDE SEQUENCE</scope>
    <source>
        <strain evidence="2">LEGE 07157</strain>
    </source>
</reference>
<dbReference type="InterPro" id="IPR012336">
    <property type="entry name" value="Thioredoxin-like_fold"/>
</dbReference>
<dbReference type="InterPro" id="IPR026928">
    <property type="entry name" value="FAX/IsoI-like"/>
</dbReference>
<feature type="domain" description="GST N-terminal" evidence="1">
    <location>
        <begin position="1"/>
        <end position="81"/>
    </location>
</feature>
<evidence type="ECO:0000313" key="2">
    <source>
        <dbReference type="EMBL" id="MBE9118673.1"/>
    </source>
</evidence>
<dbReference type="InterPro" id="IPR004045">
    <property type="entry name" value="Glutathione_S-Trfase_N"/>
</dbReference>